<evidence type="ECO:0000313" key="1">
    <source>
        <dbReference type="EMBL" id="RAK25826.1"/>
    </source>
</evidence>
<protein>
    <submittedName>
        <fullName evidence="1">Uncharacterized protein</fullName>
    </submittedName>
</protein>
<dbReference type="Proteomes" id="UP000249341">
    <property type="component" value="Unassembled WGS sequence"/>
</dbReference>
<organism evidence="1 2">
    <name type="scientific">Actinoplanes lutulentus</name>
    <dbReference type="NCBI Taxonomy" id="1287878"/>
    <lineage>
        <taxon>Bacteria</taxon>
        <taxon>Bacillati</taxon>
        <taxon>Actinomycetota</taxon>
        <taxon>Actinomycetes</taxon>
        <taxon>Micromonosporales</taxon>
        <taxon>Micromonosporaceae</taxon>
        <taxon>Actinoplanes</taxon>
    </lineage>
</organism>
<dbReference type="OrthoDB" id="9922726at2"/>
<keyword evidence="2" id="KW-1185">Reference proteome</keyword>
<dbReference type="EMBL" id="QLMJ01000030">
    <property type="protein sequence ID" value="RAK25826.1"/>
    <property type="molecule type" value="Genomic_DNA"/>
</dbReference>
<evidence type="ECO:0000313" key="2">
    <source>
        <dbReference type="Proteomes" id="UP000249341"/>
    </source>
</evidence>
<reference evidence="1 2" key="1">
    <citation type="submission" date="2018-06" db="EMBL/GenBank/DDBJ databases">
        <title>Genomic Encyclopedia of Type Strains, Phase III (KMG-III): the genomes of soil and plant-associated and newly described type strains.</title>
        <authorList>
            <person name="Whitman W."/>
        </authorList>
    </citation>
    <scope>NUCLEOTIDE SEQUENCE [LARGE SCALE GENOMIC DNA]</scope>
    <source>
        <strain evidence="1 2">CGMCC 4.7090</strain>
    </source>
</reference>
<proteinExistence type="predicted"/>
<dbReference type="AlphaFoldDB" id="A0A327YWY8"/>
<dbReference type="RefSeq" id="WP_111654953.1">
    <property type="nucleotide sequence ID" value="NZ_JACHWI010000001.1"/>
</dbReference>
<sequence length="62" mass="6777">MEFWDPIAGAVITQAINVVAAALCGVRFRLSDPADPPDERWLEVRITWRKGREGQGGPDGLA</sequence>
<accession>A0A327YWY8</accession>
<gene>
    <name evidence="1" type="ORF">B0I29_13035</name>
</gene>
<comment type="caution">
    <text evidence="1">The sequence shown here is derived from an EMBL/GenBank/DDBJ whole genome shotgun (WGS) entry which is preliminary data.</text>
</comment>
<name>A0A327YWY8_9ACTN</name>